<dbReference type="RefSeq" id="WP_162669664.1">
    <property type="nucleotide sequence ID" value="NZ_LR593886.1"/>
</dbReference>
<evidence type="ECO:0000313" key="3">
    <source>
        <dbReference type="EMBL" id="VTR95222.1"/>
    </source>
</evidence>
<evidence type="ECO:0000256" key="1">
    <source>
        <dbReference type="ARBA" id="ARBA00023172"/>
    </source>
</evidence>
<sequence length="315" mass="36179">MTLPTDNGADNVSRAQFHQGMFTLQHLIDSYVTHSRLMVSAGVTSTSTLEWYLAQFKHLKLLADFPAEALRTYHLASVELTNAFCRVLKALYKWGTEQELVPKNPFVKLAVPPCGRRERVLTRAELARLYRVSPRQFRRLLFVQLHTLARPGEIRQLTWGQIDWGNRVILLTKFKGQKRRKDKLKARPIPMSWVVYRLLVNMRRKAKDTSPDSRVFRSPRYGRPWTSNGVRCAMRTARSVAGLDGGGERVVCYTLRHTGATTAIRNDVSLKKVAEIMGHTRTTTTERYLHLDTKDMVETIDNVFIRRKRGPEAST</sequence>
<protein>
    <recommendedName>
        <fullName evidence="2">Tyr recombinase domain-containing protein</fullName>
    </recommendedName>
</protein>
<dbReference type="Pfam" id="PF00589">
    <property type="entry name" value="Phage_integrase"/>
    <property type="match status" value="1"/>
</dbReference>
<dbReference type="GO" id="GO:0006310">
    <property type="term" value="P:DNA recombination"/>
    <property type="evidence" value="ECO:0007669"/>
    <property type="project" value="UniProtKB-KW"/>
</dbReference>
<dbReference type="GO" id="GO:0003677">
    <property type="term" value="F:DNA binding"/>
    <property type="evidence" value="ECO:0007669"/>
    <property type="project" value="InterPro"/>
</dbReference>
<dbReference type="InterPro" id="IPR011010">
    <property type="entry name" value="DNA_brk_join_enz"/>
</dbReference>
<dbReference type="SUPFAM" id="SSF56349">
    <property type="entry name" value="DNA breaking-rejoining enzymes"/>
    <property type="match status" value="1"/>
</dbReference>
<dbReference type="CDD" id="cd00796">
    <property type="entry name" value="INT_Rci_Hp1_C"/>
    <property type="match status" value="1"/>
</dbReference>
<dbReference type="InterPro" id="IPR050090">
    <property type="entry name" value="Tyrosine_recombinase_XerCD"/>
</dbReference>
<name>A0A6P2D6W6_9BACT</name>
<dbReference type="PANTHER" id="PTHR30349">
    <property type="entry name" value="PHAGE INTEGRASE-RELATED"/>
    <property type="match status" value="1"/>
</dbReference>
<feature type="domain" description="Tyr recombinase" evidence="2">
    <location>
        <begin position="116"/>
        <end position="301"/>
    </location>
</feature>
<dbReference type="InterPro" id="IPR002104">
    <property type="entry name" value="Integrase_catalytic"/>
</dbReference>
<dbReference type="PANTHER" id="PTHR30349:SF64">
    <property type="entry name" value="PROPHAGE INTEGRASE INTD-RELATED"/>
    <property type="match status" value="1"/>
</dbReference>
<keyword evidence="1" id="KW-0233">DNA recombination</keyword>
<accession>A0A6P2D6W6</accession>
<dbReference type="PROSITE" id="PS51898">
    <property type="entry name" value="TYR_RECOMBINASE"/>
    <property type="match status" value="1"/>
</dbReference>
<dbReference type="AlphaFoldDB" id="A0A6P2D6W6"/>
<reference evidence="3 4" key="1">
    <citation type="submission" date="2019-05" db="EMBL/GenBank/DDBJ databases">
        <authorList>
            <consortium name="Science for Life Laboratories"/>
        </authorList>
    </citation>
    <scope>NUCLEOTIDE SEQUENCE [LARGE SCALE GENOMIC DNA]</scope>
    <source>
        <strain evidence="3">Soil9</strain>
    </source>
</reference>
<evidence type="ECO:0000259" key="2">
    <source>
        <dbReference type="PROSITE" id="PS51898"/>
    </source>
</evidence>
<proteinExistence type="predicted"/>
<organism evidence="3 4">
    <name type="scientific">Gemmata massiliana</name>
    <dbReference type="NCBI Taxonomy" id="1210884"/>
    <lineage>
        <taxon>Bacteria</taxon>
        <taxon>Pseudomonadati</taxon>
        <taxon>Planctomycetota</taxon>
        <taxon>Planctomycetia</taxon>
        <taxon>Gemmatales</taxon>
        <taxon>Gemmataceae</taxon>
        <taxon>Gemmata</taxon>
    </lineage>
</organism>
<dbReference type="GO" id="GO:0015074">
    <property type="term" value="P:DNA integration"/>
    <property type="evidence" value="ECO:0007669"/>
    <property type="project" value="InterPro"/>
</dbReference>
<gene>
    <name evidence="3" type="ORF">SOIL9_24920</name>
</gene>
<dbReference type="EMBL" id="LR593886">
    <property type="protein sequence ID" value="VTR95222.1"/>
    <property type="molecule type" value="Genomic_DNA"/>
</dbReference>
<dbReference type="Proteomes" id="UP000464178">
    <property type="component" value="Chromosome"/>
</dbReference>
<evidence type="ECO:0000313" key="4">
    <source>
        <dbReference type="Proteomes" id="UP000464178"/>
    </source>
</evidence>
<dbReference type="Gene3D" id="1.10.443.10">
    <property type="entry name" value="Intergrase catalytic core"/>
    <property type="match status" value="1"/>
</dbReference>
<dbReference type="InterPro" id="IPR013762">
    <property type="entry name" value="Integrase-like_cat_sf"/>
</dbReference>
<keyword evidence="4" id="KW-1185">Reference proteome</keyword>
<dbReference type="KEGG" id="gms:SOIL9_24920"/>